<dbReference type="InterPro" id="IPR045570">
    <property type="entry name" value="Metalloprtase-TldD/E_cen_dom"/>
</dbReference>
<comment type="caution">
    <text evidence="5">The sequence shown here is derived from an EMBL/GenBank/DDBJ whole genome shotgun (WGS) entry which is preliminary data.</text>
</comment>
<dbReference type="InterPro" id="IPR036059">
    <property type="entry name" value="TldD/PmbA_sf"/>
</dbReference>
<dbReference type="GO" id="GO:0008237">
    <property type="term" value="F:metallopeptidase activity"/>
    <property type="evidence" value="ECO:0007669"/>
    <property type="project" value="InterPro"/>
</dbReference>
<accession>A0A3A4NCQ1</accession>
<name>A0A3A4NCQ1_ABYX5</name>
<evidence type="ECO:0000259" key="3">
    <source>
        <dbReference type="Pfam" id="PF19289"/>
    </source>
</evidence>
<dbReference type="Pfam" id="PF01523">
    <property type="entry name" value="PmbA_TldD_1st"/>
    <property type="match status" value="1"/>
</dbReference>
<feature type="domain" description="Metalloprotease TldD/E C-terminal" evidence="3">
    <location>
        <begin position="233"/>
        <end position="451"/>
    </location>
</feature>
<evidence type="ECO:0000256" key="1">
    <source>
        <dbReference type="ARBA" id="ARBA00005836"/>
    </source>
</evidence>
<reference evidence="5 6" key="1">
    <citation type="journal article" date="2017" name="ISME J.">
        <title>Energy and carbon metabolisms in a deep terrestrial subsurface fluid microbial community.</title>
        <authorList>
            <person name="Momper L."/>
            <person name="Jungbluth S.P."/>
            <person name="Lee M.D."/>
            <person name="Amend J.P."/>
        </authorList>
    </citation>
    <scope>NUCLEOTIDE SEQUENCE [LARGE SCALE GENOMIC DNA]</scope>
    <source>
        <strain evidence="5">SURF_5</strain>
    </source>
</reference>
<dbReference type="EMBL" id="QZKU01000143">
    <property type="protein sequence ID" value="RJP14520.1"/>
    <property type="molecule type" value="Genomic_DNA"/>
</dbReference>
<protein>
    <submittedName>
        <fullName evidence="5">TldD/PmbA family protein</fullName>
    </submittedName>
</protein>
<dbReference type="AlphaFoldDB" id="A0A3A4NCQ1"/>
<sequence>MSPSESPMAGKRELDAHRKESAIEFLEDVLSLSEAAQTEVLLEADQGALTRFAGNQIHQNMCSNDCRLTIRAIEGEGAGHTSTNRFDSDSVKQALEWARQAARSGRVPARPADLPGSQQYAQIKNHFEKTARLSPDERAEMALRVIKKASAAGAEAAGAVSNSQETIAIANSSGLRAFHSFTNSNFTATISADGFTGWCDCTSADVTTLDVDERGKRALERALAARNTRKLEPGRYTVILEEAAVKEFLDFLAWLGFGAQAFEEGRSFMCGKIGTRITGENITIVDDAFHEEGSGIPFDFEGVPRQRVVLIENGIARAVVHDRASASRTGTSSTGHALPLEFTYGPLPLNLVMKAGDSDLEQMIRSVDRGLLITRFWYCRVVDPARTLLTGQTRDGTFLVENGEIACGVNDMRFNESVLEAFARADMISRSLRRVNSTLAPIMKISDFRFTETVGE</sequence>
<organism evidence="5 6">
    <name type="scientific">Abyssobacteria bacterium (strain SURF_5)</name>
    <dbReference type="NCBI Taxonomy" id="2093360"/>
    <lineage>
        <taxon>Bacteria</taxon>
        <taxon>Pseudomonadati</taxon>
        <taxon>Candidatus Hydrogenedentota</taxon>
        <taxon>Candidatus Abyssobacteria</taxon>
    </lineage>
</organism>
<evidence type="ECO:0000259" key="4">
    <source>
        <dbReference type="Pfam" id="PF19290"/>
    </source>
</evidence>
<dbReference type="InterPro" id="IPR045569">
    <property type="entry name" value="Metalloprtase-TldD/E_C"/>
</dbReference>
<dbReference type="Gene3D" id="3.30.2290.10">
    <property type="entry name" value="PmbA/TldD superfamily"/>
    <property type="match status" value="1"/>
</dbReference>
<dbReference type="PANTHER" id="PTHR43666">
    <property type="entry name" value="TLDD PROTEIN"/>
    <property type="match status" value="1"/>
</dbReference>
<evidence type="ECO:0000313" key="5">
    <source>
        <dbReference type="EMBL" id="RJP14520.1"/>
    </source>
</evidence>
<dbReference type="SUPFAM" id="SSF111283">
    <property type="entry name" value="Putative modulator of DNA gyrase, PmbA/TldD"/>
    <property type="match status" value="1"/>
</dbReference>
<dbReference type="InterPro" id="IPR035068">
    <property type="entry name" value="TldD/PmbA_N"/>
</dbReference>
<dbReference type="GO" id="GO:0006508">
    <property type="term" value="P:proteolysis"/>
    <property type="evidence" value="ECO:0007669"/>
    <property type="project" value="InterPro"/>
</dbReference>
<dbReference type="Pfam" id="PF19290">
    <property type="entry name" value="PmbA_TldD_2nd"/>
    <property type="match status" value="1"/>
</dbReference>
<evidence type="ECO:0000313" key="6">
    <source>
        <dbReference type="Proteomes" id="UP000265882"/>
    </source>
</evidence>
<comment type="similarity">
    <text evidence="1">Belongs to the peptidase U62 family.</text>
</comment>
<feature type="domain" description="Metalloprotease TldD/E N-terminal" evidence="2">
    <location>
        <begin position="39"/>
        <end position="102"/>
    </location>
</feature>
<dbReference type="PANTHER" id="PTHR43666:SF1">
    <property type="entry name" value="CONSERVED PROTEIN"/>
    <property type="match status" value="1"/>
</dbReference>
<evidence type="ECO:0000259" key="2">
    <source>
        <dbReference type="Pfam" id="PF01523"/>
    </source>
</evidence>
<proteinExistence type="inferred from homology"/>
<dbReference type="Pfam" id="PF19289">
    <property type="entry name" value="PmbA_TldD_3rd"/>
    <property type="match status" value="1"/>
</dbReference>
<dbReference type="Proteomes" id="UP000265882">
    <property type="component" value="Unassembled WGS sequence"/>
</dbReference>
<feature type="domain" description="Metalloprotease TldD/E central" evidence="4">
    <location>
        <begin position="131"/>
        <end position="225"/>
    </location>
</feature>
<dbReference type="InterPro" id="IPR002510">
    <property type="entry name" value="Metalloprtase-TldD/E_N"/>
</dbReference>
<gene>
    <name evidence="5" type="ORF">C4520_21180</name>
</gene>